<name>X1BKT8_9ZZZZ</name>
<reference evidence="1" key="1">
    <citation type="journal article" date="2014" name="Front. Microbiol.">
        <title>High frequency of phylogenetically diverse reductive dehalogenase-homologous genes in deep subseafloor sedimentary metagenomes.</title>
        <authorList>
            <person name="Kawai M."/>
            <person name="Futagami T."/>
            <person name="Toyoda A."/>
            <person name="Takaki Y."/>
            <person name="Nishi S."/>
            <person name="Hori S."/>
            <person name="Arai W."/>
            <person name="Tsubouchi T."/>
            <person name="Morono Y."/>
            <person name="Uchiyama I."/>
            <person name="Ito T."/>
            <person name="Fujiyama A."/>
            <person name="Inagaki F."/>
            <person name="Takami H."/>
        </authorList>
    </citation>
    <scope>NUCLEOTIDE SEQUENCE</scope>
    <source>
        <strain evidence="1">Expedition CK06-06</strain>
    </source>
</reference>
<comment type="caution">
    <text evidence="1">The sequence shown here is derived from an EMBL/GenBank/DDBJ whole genome shotgun (WGS) entry which is preliminary data.</text>
</comment>
<dbReference type="EMBL" id="BART01013844">
    <property type="protein sequence ID" value="GAG81807.1"/>
    <property type="molecule type" value="Genomic_DNA"/>
</dbReference>
<evidence type="ECO:0000313" key="1">
    <source>
        <dbReference type="EMBL" id="GAG81807.1"/>
    </source>
</evidence>
<gene>
    <name evidence="1" type="ORF">S01H4_28046</name>
</gene>
<dbReference type="AlphaFoldDB" id="X1BKT8"/>
<accession>X1BKT8</accession>
<proteinExistence type="predicted"/>
<organism evidence="1">
    <name type="scientific">marine sediment metagenome</name>
    <dbReference type="NCBI Taxonomy" id="412755"/>
    <lineage>
        <taxon>unclassified sequences</taxon>
        <taxon>metagenomes</taxon>
        <taxon>ecological metagenomes</taxon>
    </lineage>
</organism>
<protein>
    <submittedName>
        <fullName evidence="1">Uncharacterized protein</fullName>
    </submittedName>
</protein>
<sequence length="35" mass="4317">MSKEYHKQHPTISFRCRNKDEYNEIKKMVKSPEFS</sequence>
<feature type="non-terminal residue" evidence="1">
    <location>
        <position position="35"/>
    </location>
</feature>